<keyword evidence="2" id="KW-1185">Reference proteome</keyword>
<reference evidence="1" key="1">
    <citation type="submission" date="2024-12" db="EMBL/GenBank/DDBJ databases">
        <authorList>
            <person name="Wu N."/>
        </authorList>
    </citation>
    <scope>NUCLEOTIDE SEQUENCE</scope>
    <source>
        <strain evidence="1">P15</strain>
    </source>
</reference>
<evidence type="ECO:0000313" key="1">
    <source>
        <dbReference type="EMBL" id="MFM9327432.1"/>
    </source>
</evidence>
<accession>A0ACC7NZF7</accession>
<sequence length="255" mass="26459">MDHPDLYMLLFLVGAGFVAAFIDSVVGGGGLISMPALLFAGLPPGLALGTNKLAGTMSSLTSSASFLFSGKMNFRLVAWLFPLSLAGAVLGSLTVQQIPATFLKPMVVVMLIAVTLYTLCKKSWGNQSHFAGATGRNRTVLISGAVALGFYDGFFGPGTGSFLIFMFLLLGFDFVGASANSKALNLASNLGSLATFFALGVVNVPYGLPMGIAMIAGALTGSRLAIKNGSTYVKPLFLGVTTLLIGKQIWDLLVG</sequence>
<gene>
    <name evidence="1" type="ORF">ACI1P1_03870</name>
</gene>
<organism evidence="1 2">
    <name type="scientific">Paenibacillus mesotrionivorans</name>
    <dbReference type="NCBI Taxonomy" id="3160968"/>
    <lineage>
        <taxon>Bacteria</taxon>
        <taxon>Bacillati</taxon>
        <taxon>Bacillota</taxon>
        <taxon>Bacilli</taxon>
        <taxon>Bacillales</taxon>
        <taxon>Paenibacillaceae</taxon>
        <taxon>Paenibacillus</taxon>
    </lineage>
</organism>
<protein>
    <submittedName>
        <fullName evidence="1">Sulfite exporter TauE/SafE family protein</fullName>
    </submittedName>
</protein>
<dbReference type="Proteomes" id="UP001631969">
    <property type="component" value="Unassembled WGS sequence"/>
</dbReference>
<comment type="caution">
    <text evidence="1">The sequence shown here is derived from an EMBL/GenBank/DDBJ whole genome shotgun (WGS) entry which is preliminary data.</text>
</comment>
<proteinExistence type="predicted"/>
<evidence type="ECO:0000313" key="2">
    <source>
        <dbReference type="Proteomes" id="UP001631969"/>
    </source>
</evidence>
<dbReference type="EMBL" id="JBJURJ010000002">
    <property type="protein sequence ID" value="MFM9327432.1"/>
    <property type="molecule type" value="Genomic_DNA"/>
</dbReference>
<name>A0ACC7NZF7_9BACL</name>